<evidence type="ECO:0000256" key="1">
    <source>
        <dbReference type="ARBA" id="ARBA00001968"/>
    </source>
</evidence>
<dbReference type="GO" id="GO:0009117">
    <property type="term" value="P:nucleotide metabolic process"/>
    <property type="evidence" value="ECO:0007669"/>
    <property type="project" value="UniProtKB-KW"/>
</dbReference>
<organism evidence="5 6">
    <name type="scientific">Bryocella elongata</name>
    <dbReference type="NCBI Taxonomy" id="863522"/>
    <lineage>
        <taxon>Bacteria</taxon>
        <taxon>Pseudomonadati</taxon>
        <taxon>Acidobacteriota</taxon>
        <taxon>Terriglobia</taxon>
        <taxon>Terriglobales</taxon>
        <taxon>Acidobacteriaceae</taxon>
        <taxon>Bryocella</taxon>
    </lineage>
</organism>
<dbReference type="RefSeq" id="WP_103933006.1">
    <property type="nucleotide sequence ID" value="NZ_FNVA01000003.1"/>
</dbReference>
<dbReference type="SUPFAM" id="SSF52972">
    <property type="entry name" value="ITPase-like"/>
    <property type="match status" value="1"/>
</dbReference>
<dbReference type="PANTHER" id="PTHR43213">
    <property type="entry name" value="BIFUNCTIONAL DTTP/UTP PYROPHOSPHATASE/METHYLTRANSFERASE PROTEIN-RELATED"/>
    <property type="match status" value="1"/>
</dbReference>
<keyword evidence="4" id="KW-0963">Cytoplasm</keyword>
<protein>
    <recommendedName>
        <fullName evidence="4">dTTP/UTP pyrophosphatase</fullName>
        <shortName evidence="4">dTTPase/UTPase</shortName>
        <ecNumber evidence="4">3.6.1.9</ecNumber>
    </recommendedName>
    <alternativeName>
        <fullName evidence="4">Nucleoside triphosphate pyrophosphatase</fullName>
    </alternativeName>
    <alternativeName>
        <fullName evidence="4">Nucleotide pyrophosphatase</fullName>
        <shortName evidence="4">Nucleotide PPase</shortName>
    </alternativeName>
</protein>
<evidence type="ECO:0000313" key="5">
    <source>
        <dbReference type="EMBL" id="SEG18705.1"/>
    </source>
</evidence>
<sequence>MNSLGRPLILASGSPRRRELLGQAGYEFTVKAADIDESIRAGEEPEEYVRRLALEKAKGVAAGAPEATVIGSDTTVVLDGEILGKPADVTEAAGMLERLSGRVHQVHTGVAVVVQGGARAVSHVETTHVTFNLIPTAELERYLATGDSLDKAGAYGIQGYAARWIPRIDGCYFNVMGLPVAATVRLLGQMER</sequence>
<evidence type="ECO:0000256" key="2">
    <source>
        <dbReference type="ARBA" id="ARBA00022801"/>
    </source>
</evidence>
<feature type="site" description="Important for substrate specificity" evidence="4">
    <location>
        <position position="16"/>
    </location>
</feature>
<feature type="active site" description="Proton acceptor" evidence="4">
    <location>
        <position position="73"/>
    </location>
</feature>
<dbReference type="InterPro" id="IPR003697">
    <property type="entry name" value="Maf-like"/>
</dbReference>
<dbReference type="EMBL" id="FNVA01000003">
    <property type="protein sequence ID" value="SEG18705.1"/>
    <property type="molecule type" value="Genomic_DNA"/>
</dbReference>
<evidence type="ECO:0000256" key="4">
    <source>
        <dbReference type="HAMAP-Rule" id="MF_00528"/>
    </source>
</evidence>
<dbReference type="Pfam" id="PF02545">
    <property type="entry name" value="Maf"/>
    <property type="match status" value="1"/>
</dbReference>
<comment type="caution">
    <text evidence="4">Lacks conserved residue(s) required for the propagation of feature annotation.</text>
</comment>
<accession>A0A1H5Y4I2</accession>
<keyword evidence="2 4" id="KW-0378">Hydrolase</keyword>
<dbReference type="PANTHER" id="PTHR43213:SF5">
    <property type="entry name" value="BIFUNCTIONAL DTTP_UTP PYROPHOSPHATASE_METHYLTRANSFERASE PROTEIN-RELATED"/>
    <property type="match status" value="1"/>
</dbReference>
<dbReference type="Gene3D" id="3.90.950.10">
    <property type="match status" value="1"/>
</dbReference>
<comment type="subcellular location">
    <subcellularLocation>
        <location evidence="4">Cytoplasm</location>
    </subcellularLocation>
</comment>
<evidence type="ECO:0000313" key="6">
    <source>
        <dbReference type="Proteomes" id="UP000236728"/>
    </source>
</evidence>
<comment type="cofactor">
    <cofactor evidence="1 4">
        <name>a divalent metal cation</name>
        <dbReference type="ChEBI" id="CHEBI:60240"/>
    </cofactor>
</comment>
<keyword evidence="3 4" id="KW-0546">Nucleotide metabolism</keyword>
<dbReference type="OrthoDB" id="9807767at2"/>
<feature type="site" description="Important for substrate specificity" evidence="4">
    <location>
        <position position="158"/>
    </location>
</feature>
<proteinExistence type="inferred from homology"/>
<dbReference type="Proteomes" id="UP000236728">
    <property type="component" value="Unassembled WGS sequence"/>
</dbReference>
<name>A0A1H5Y4I2_9BACT</name>
<keyword evidence="6" id="KW-1185">Reference proteome</keyword>
<dbReference type="NCBIfam" id="TIGR00172">
    <property type="entry name" value="maf"/>
    <property type="match status" value="1"/>
</dbReference>
<comment type="function">
    <text evidence="4">Nucleoside triphosphate pyrophosphatase that hydrolyzes dTTP and UTP. May have a dual role in cell division arrest and in preventing the incorporation of modified nucleotides into cellular nucleic acids.</text>
</comment>
<comment type="catalytic activity">
    <reaction evidence="4">
        <text>UTP + H2O = UMP + diphosphate + H(+)</text>
        <dbReference type="Rhea" id="RHEA:29395"/>
        <dbReference type="ChEBI" id="CHEBI:15377"/>
        <dbReference type="ChEBI" id="CHEBI:15378"/>
        <dbReference type="ChEBI" id="CHEBI:33019"/>
        <dbReference type="ChEBI" id="CHEBI:46398"/>
        <dbReference type="ChEBI" id="CHEBI:57865"/>
        <dbReference type="EC" id="3.6.1.9"/>
    </reaction>
</comment>
<dbReference type="CDD" id="cd00555">
    <property type="entry name" value="Maf"/>
    <property type="match status" value="1"/>
</dbReference>
<evidence type="ECO:0000256" key="3">
    <source>
        <dbReference type="ARBA" id="ARBA00023080"/>
    </source>
</evidence>
<dbReference type="InterPro" id="IPR029001">
    <property type="entry name" value="ITPase-like_fam"/>
</dbReference>
<feature type="site" description="Important for substrate specificity" evidence="4">
    <location>
        <position position="74"/>
    </location>
</feature>
<dbReference type="PIRSF" id="PIRSF006305">
    <property type="entry name" value="Maf"/>
    <property type="match status" value="1"/>
</dbReference>
<gene>
    <name evidence="5" type="ORF">SAMN05421819_2111</name>
</gene>
<dbReference type="EC" id="3.6.1.9" evidence="4"/>
<comment type="similarity">
    <text evidence="4">Belongs to the Maf family. YhdE subfamily.</text>
</comment>
<reference evidence="5 6" key="1">
    <citation type="submission" date="2016-10" db="EMBL/GenBank/DDBJ databases">
        <authorList>
            <person name="de Groot N.N."/>
        </authorList>
    </citation>
    <scope>NUCLEOTIDE SEQUENCE [LARGE SCALE GENOMIC DNA]</scope>
    <source>
        <strain evidence="5 6">DSM 22489</strain>
    </source>
</reference>
<dbReference type="AlphaFoldDB" id="A0A1H5Y4I2"/>
<dbReference type="GO" id="GO:0036218">
    <property type="term" value="F:dTTP diphosphatase activity"/>
    <property type="evidence" value="ECO:0007669"/>
    <property type="project" value="RHEA"/>
</dbReference>
<dbReference type="GO" id="GO:0005737">
    <property type="term" value="C:cytoplasm"/>
    <property type="evidence" value="ECO:0007669"/>
    <property type="project" value="UniProtKB-SubCell"/>
</dbReference>
<dbReference type="GO" id="GO:0036221">
    <property type="term" value="F:UTP diphosphatase activity"/>
    <property type="evidence" value="ECO:0007669"/>
    <property type="project" value="RHEA"/>
</dbReference>
<dbReference type="HAMAP" id="MF_00528">
    <property type="entry name" value="Maf"/>
    <property type="match status" value="1"/>
</dbReference>
<comment type="catalytic activity">
    <reaction evidence="4">
        <text>dTTP + H2O = dTMP + diphosphate + H(+)</text>
        <dbReference type="Rhea" id="RHEA:28534"/>
        <dbReference type="ChEBI" id="CHEBI:15377"/>
        <dbReference type="ChEBI" id="CHEBI:15378"/>
        <dbReference type="ChEBI" id="CHEBI:33019"/>
        <dbReference type="ChEBI" id="CHEBI:37568"/>
        <dbReference type="ChEBI" id="CHEBI:63528"/>
        <dbReference type="EC" id="3.6.1.9"/>
    </reaction>
</comment>